<dbReference type="CDD" id="cd19532">
    <property type="entry name" value="C_PKS-NRPS"/>
    <property type="match status" value="1"/>
</dbReference>
<dbReference type="GO" id="GO:0004312">
    <property type="term" value="F:fatty acid synthase activity"/>
    <property type="evidence" value="ECO:0007669"/>
    <property type="project" value="TreeGrafter"/>
</dbReference>
<dbReference type="InterPro" id="IPR014043">
    <property type="entry name" value="Acyl_transferase_dom"/>
</dbReference>
<dbReference type="Pfam" id="PF00668">
    <property type="entry name" value="Condensation"/>
    <property type="match status" value="1"/>
</dbReference>
<dbReference type="InterPro" id="IPR049551">
    <property type="entry name" value="PKS_DH_C"/>
</dbReference>
<evidence type="ECO:0000256" key="3">
    <source>
        <dbReference type="ARBA" id="ARBA00022598"/>
    </source>
</evidence>
<evidence type="ECO:0000256" key="1">
    <source>
        <dbReference type="ARBA" id="ARBA00022450"/>
    </source>
</evidence>
<dbReference type="InterPro" id="IPR049552">
    <property type="entry name" value="PKS_DH_N"/>
</dbReference>
<dbReference type="SMART" id="SM00826">
    <property type="entry name" value="PKS_DH"/>
    <property type="match status" value="1"/>
</dbReference>
<dbReference type="InterPro" id="IPR020841">
    <property type="entry name" value="PKS_Beta-ketoAc_synthase_dom"/>
</dbReference>
<dbReference type="GO" id="GO:0016874">
    <property type="term" value="F:ligase activity"/>
    <property type="evidence" value="ECO:0007669"/>
    <property type="project" value="UniProtKB-KW"/>
</dbReference>
<dbReference type="InterPro" id="IPR020806">
    <property type="entry name" value="PKS_PP-bd"/>
</dbReference>
<dbReference type="Pfam" id="PF02801">
    <property type="entry name" value="Ketoacyl-synt_C"/>
    <property type="match status" value="1"/>
</dbReference>
<dbReference type="Gene3D" id="3.40.50.12780">
    <property type="entry name" value="N-terminal domain of ligase-like"/>
    <property type="match status" value="1"/>
</dbReference>
<dbReference type="Pfam" id="PF00109">
    <property type="entry name" value="ketoacyl-synt"/>
    <property type="match status" value="1"/>
</dbReference>
<evidence type="ECO:0000256" key="8">
    <source>
        <dbReference type="PROSITE-ProRule" id="PRU01363"/>
    </source>
</evidence>
<dbReference type="Gene3D" id="3.30.300.30">
    <property type="match status" value="1"/>
</dbReference>
<dbReference type="Gene3D" id="3.30.559.10">
    <property type="entry name" value="Chloramphenicol acetyltransferase-like domain"/>
    <property type="match status" value="1"/>
</dbReference>
<dbReference type="Pfam" id="PF14765">
    <property type="entry name" value="PS-DH"/>
    <property type="match status" value="1"/>
</dbReference>
<dbReference type="InterPro" id="IPR042099">
    <property type="entry name" value="ANL_N_sf"/>
</dbReference>
<dbReference type="InterPro" id="IPR006162">
    <property type="entry name" value="Ppantetheine_attach_site"/>
</dbReference>
<evidence type="ECO:0000256" key="9">
    <source>
        <dbReference type="SAM" id="MobiDB-lite"/>
    </source>
</evidence>
<dbReference type="Gene3D" id="3.30.559.30">
    <property type="entry name" value="Nonribosomal peptide synthetase, condensation domain"/>
    <property type="match status" value="1"/>
</dbReference>
<gene>
    <name evidence="13" type="ORF">P170DRAFT_410869</name>
</gene>
<dbReference type="STRING" id="1392250.A0A2I2G5Q2"/>
<dbReference type="SUPFAM" id="SSF55048">
    <property type="entry name" value="Probable ACP-binding domain of malonyl-CoA ACP transacylase"/>
    <property type="match status" value="1"/>
</dbReference>
<dbReference type="GO" id="GO:0009403">
    <property type="term" value="P:toxin biosynthetic process"/>
    <property type="evidence" value="ECO:0007669"/>
    <property type="project" value="UniProtKB-ARBA"/>
</dbReference>
<feature type="compositionally biased region" description="Basic and acidic residues" evidence="9">
    <location>
        <begin position="2466"/>
        <end position="2479"/>
    </location>
</feature>
<evidence type="ECO:0000256" key="5">
    <source>
        <dbReference type="ARBA" id="ARBA00022679"/>
    </source>
</evidence>
<dbReference type="InterPro" id="IPR000873">
    <property type="entry name" value="AMP-dep_synth/lig_dom"/>
</dbReference>
<evidence type="ECO:0000256" key="7">
    <source>
        <dbReference type="ARBA" id="ARBA00023268"/>
    </source>
</evidence>
<dbReference type="GeneID" id="36554565"/>
<feature type="domain" description="Carrier" evidence="10">
    <location>
        <begin position="2385"/>
        <end position="2460"/>
    </location>
</feature>
<dbReference type="RefSeq" id="XP_024703475.1">
    <property type="nucleotide sequence ID" value="XM_024846866.1"/>
</dbReference>
<name>A0A2I2G5Q2_9EURO</name>
<dbReference type="FunFam" id="3.40.47.10:FF:000019">
    <property type="entry name" value="Polyketide synthase type I"/>
    <property type="match status" value="1"/>
</dbReference>
<dbReference type="Gene3D" id="3.40.50.720">
    <property type="entry name" value="NAD(P)-binding Rossmann-like Domain"/>
    <property type="match status" value="1"/>
</dbReference>
<dbReference type="GO" id="GO:0032259">
    <property type="term" value="P:methylation"/>
    <property type="evidence" value="ECO:0007669"/>
    <property type="project" value="UniProtKB-KW"/>
</dbReference>
<dbReference type="SMART" id="SM00822">
    <property type="entry name" value="PKS_KR"/>
    <property type="match status" value="1"/>
</dbReference>
<dbReference type="InterPro" id="IPR036291">
    <property type="entry name" value="NAD(P)-bd_dom_sf"/>
</dbReference>
<dbReference type="CDD" id="cd00833">
    <property type="entry name" value="PKS"/>
    <property type="match status" value="1"/>
</dbReference>
<dbReference type="PROSITE" id="PS52004">
    <property type="entry name" value="KS3_2"/>
    <property type="match status" value="1"/>
</dbReference>
<organism evidence="13 14">
    <name type="scientific">Aspergillus steynii IBT 23096</name>
    <dbReference type="NCBI Taxonomy" id="1392250"/>
    <lineage>
        <taxon>Eukaryota</taxon>
        <taxon>Fungi</taxon>
        <taxon>Dikarya</taxon>
        <taxon>Ascomycota</taxon>
        <taxon>Pezizomycotina</taxon>
        <taxon>Eurotiomycetes</taxon>
        <taxon>Eurotiomycetidae</taxon>
        <taxon>Eurotiales</taxon>
        <taxon>Aspergillaceae</taxon>
        <taxon>Aspergillus</taxon>
        <taxon>Aspergillus subgen. Circumdati</taxon>
    </lineage>
</organism>
<dbReference type="InterPro" id="IPR014030">
    <property type="entry name" value="Ketoacyl_synth_N"/>
</dbReference>
<dbReference type="SMART" id="SM00823">
    <property type="entry name" value="PKS_PP"/>
    <property type="match status" value="2"/>
</dbReference>
<keyword evidence="7" id="KW-0511">Multifunctional enzyme</keyword>
<keyword evidence="1" id="KW-0596">Phosphopantetheine</keyword>
<evidence type="ECO:0008006" key="15">
    <source>
        <dbReference type="Google" id="ProtNLM"/>
    </source>
</evidence>
<dbReference type="Pfam" id="PF00698">
    <property type="entry name" value="Acyl_transf_1"/>
    <property type="match status" value="1"/>
</dbReference>
<dbReference type="EMBL" id="MSFO01000005">
    <property type="protein sequence ID" value="PLB48173.1"/>
    <property type="molecule type" value="Genomic_DNA"/>
</dbReference>
<evidence type="ECO:0000313" key="13">
    <source>
        <dbReference type="EMBL" id="PLB48173.1"/>
    </source>
</evidence>
<feature type="region of interest" description="N-terminal hotdog fold" evidence="8">
    <location>
        <begin position="942"/>
        <end position="1073"/>
    </location>
</feature>
<dbReference type="InterPro" id="IPR023213">
    <property type="entry name" value="CAT-like_dom_sf"/>
</dbReference>
<dbReference type="InterPro" id="IPR009081">
    <property type="entry name" value="PP-bd_ACP"/>
</dbReference>
<evidence type="ECO:0000256" key="4">
    <source>
        <dbReference type="ARBA" id="ARBA00022603"/>
    </source>
</evidence>
<keyword evidence="6" id="KW-0677">Repeat</keyword>
<dbReference type="SUPFAM" id="SSF52151">
    <property type="entry name" value="FabD/lysophospholipase-like"/>
    <property type="match status" value="1"/>
</dbReference>
<dbReference type="Pfam" id="PF08242">
    <property type="entry name" value="Methyltransf_12"/>
    <property type="match status" value="1"/>
</dbReference>
<keyword evidence="5" id="KW-0808">Transferase</keyword>
<evidence type="ECO:0000259" key="12">
    <source>
        <dbReference type="PROSITE" id="PS52019"/>
    </source>
</evidence>
<evidence type="ECO:0000259" key="10">
    <source>
        <dbReference type="PROSITE" id="PS50075"/>
    </source>
</evidence>
<dbReference type="InterPro" id="IPR042104">
    <property type="entry name" value="PKS_dehydratase_sf"/>
</dbReference>
<dbReference type="Gene3D" id="3.10.129.110">
    <property type="entry name" value="Polyketide synthase dehydratase"/>
    <property type="match status" value="1"/>
</dbReference>
<protein>
    <recommendedName>
        <fullName evidence="15">Hybrid NRPS/PKS enzyme</fullName>
    </recommendedName>
</protein>
<dbReference type="SUPFAM" id="SSF52777">
    <property type="entry name" value="CoA-dependent acyltransferases"/>
    <property type="match status" value="2"/>
</dbReference>
<evidence type="ECO:0000259" key="11">
    <source>
        <dbReference type="PROSITE" id="PS52004"/>
    </source>
</evidence>
<evidence type="ECO:0000256" key="6">
    <source>
        <dbReference type="ARBA" id="ARBA00022737"/>
    </source>
</evidence>
<dbReference type="InterPro" id="IPR014031">
    <property type="entry name" value="Ketoacyl_synth_C"/>
</dbReference>
<dbReference type="Pfam" id="PF21089">
    <property type="entry name" value="PKS_DH_N"/>
    <property type="match status" value="1"/>
</dbReference>
<dbReference type="InterPro" id="IPR001227">
    <property type="entry name" value="Ac_transferase_dom_sf"/>
</dbReference>
<feature type="domain" description="PKS/mFAS DH" evidence="12">
    <location>
        <begin position="942"/>
        <end position="1242"/>
    </location>
</feature>
<dbReference type="InterPro" id="IPR016036">
    <property type="entry name" value="Malonyl_transacylase_ACP-bd"/>
</dbReference>
<dbReference type="SUPFAM" id="SSF47336">
    <property type="entry name" value="ACP-like"/>
    <property type="match status" value="2"/>
</dbReference>
<dbReference type="InterPro" id="IPR049900">
    <property type="entry name" value="PKS_mFAS_DH"/>
</dbReference>
<dbReference type="InterPro" id="IPR016039">
    <property type="entry name" value="Thiolase-like"/>
</dbReference>
<keyword evidence="2" id="KW-0597">Phosphoprotein</keyword>
<dbReference type="GO" id="GO:0006633">
    <property type="term" value="P:fatty acid biosynthetic process"/>
    <property type="evidence" value="ECO:0007669"/>
    <property type="project" value="InterPro"/>
</dbReference>
<dbReference type="GO" id="GO:0031177">
    <property type="term" value="F:phosphopantetheine binding"/>
    <property type="evidence" value="ECO:0007669"/>
    <property type="project" value="InterPro"/>
</dbReference>
<dbReference type="InterPro" id="IPR036736">
    <property type="entry name" value="ACP-like_sf"/>
</dbReference>
<keyword evidence="3" id="KW-0436">Ligase</keyword>
<dbReference type="InterPro" id="IPR020845">
    <property type="entry name" value="AMP-binding_CS"/>
</dbReference>
<dbReference type="Proteomes" id="UP000234275">
    <property type="component" value="Unassembled WGS sequence"/>
</dbReference>
<dbReference type="VEuPathDB" id="FungiDB:P170DRAFT_410869"/>
<sequence length="3588" mass="391395">MSSAEPIALVGIGCRFPGASSTPAKFWDLLSKPKDVGAPVPKDRWDGDSFYNNRSGNHGTSNASESYFLSENVAAFDTSFFNISAREAESIDPQQRLLLETVYEAVEAAGLRLEDLRGSPTGIFCGVMCDDYQTIQQRDVSAMPHYMATGTARSIISNRVSYFFDWHGPSMTIDTACSSSLVSLHLAAKALHDGDCRVAIASGTNLILAPNMYISESKLSMLSPRGRSRMWDAGADGYARGEGVAAVALKRLSDAIADGDAIDCVIPATHINQDGRSMGITMPSSTAQTDLIRSTYRKAGLDPANPLDRCQYFEAHGTGTPAGDPQEASAIHAAFFPDTADGQIDPDNRMYVGSAKTVVGHTEGTAGLAAVLKGVLSLRHGVVAPNLHFEQLNPAIEPYARQLRVPTDCQPWPQLPEGTPRRVSVNSFGFGGTNAHAILEAYNPTSPNDSQNPQGWDGAIPFVFSAPSEKALGNVLAAYVEYLDGQESTADLTDLAWTLFRRRSTFSHRVALWATSVQDLQNRLREEISRRGSNQASTVISKPRTDRPKVLGVFTGQGAQWAQMGLDLIQRSPDAAVWLATLQTALDELPEEYRPKYSILDELCAAAENSRLHLAEVSQPLCTAVQVVLAKFLRSLDIELDAVVGHSSGEIAAAYAAGIITDVEAIRIAHLRGHVTSLAGCNGQPGSMMAVGMSPDEAEQICQSDAYIGRIKPAAVNSSSSVTLSGDADAIVALEAQLKDESIFARRLKVNMAYHSHHMFPCSGPYMQALEACQIKPRDPQGTRWFSSVNNGQVVDSMHLDSLRGSYWCDNMVQTVRFADAVTQALQDASYDMIIELGPHPALKSPVLDTLSEITSAAPPLYTSLLKRSTSGTESAARAIGDVYAHLGPDAVDVESYMQYFREQPTFHLAKGLPCYPFDRSNSYWAESRYSKATFRQAGRPNQLLGSFSSDTTDTAYRWRNFLHTSEIDWLSGHRIQSQTVFPATAYVAMALEAAYVIAGSRRLKLFDVRNFIIKSAISLSEDDAGVETLFEVNQMVEEQGDQLSSEFSCYSPVAGRLQLCASAQMILSFGGEEDESLLPARQLEIHEMTDVDIESFYEHLDGLGYGYSGLFRGISSLAWRPNLSHGHLFNAFQLDSNSPLAMHPALMDLLLQGMLAAVGKPGNEKLYTLHIPVSIGRILVNPTFCGPAAAKLDSELPFEATLTSVGRDGAVGDAALFDAVGHGLMQMEKIVVTPLMRATAADDQKRFFGEQWSPLLPDISAFSPYLTDSEADRCTIAEQSALVYMREVQAQLTPEDRAQLDWHGGRVVAWIDHVLALTRQGKHPVCRQEWLDLPLDETTAELARIANPAEEGLMRVVGQNLLRFLRHETTILQELRESGLLNAIYKETGELAHFNKSVGDVVGQLAMRVPHLKILEVGAGTGSATKAVLSSLKDSFHSYIFTDISAGFFEQTQASIQHLSDRLTYQVLDIERDPQTQGDSFQPQSMDLIVAANVLHATRNLRQTLSNVRSLLKPGGHLVLLEGANPSILRQSFTMAGFEGWWLGEQDGRPFGAMTTPTHWDRLLQETGFSGIDTITSGHDDGLTGTAVFVSQAVDDQIQLLRDPLVTGPPLTSPSEDLIIVGGATLASSRLVNRLRNLLQPFFQAVKCVESLQTTVDVSPEQSVTVVNLSDLDSPFFQDMTPQSMQTLQTLTSAAHNLFWLTAGLDADKPYQSMSQALLRCLMYENSNARYRHLNIEDEHAVDARVVAECVLGLVLPDFDNDYRLQRAMWTIEPELRLRKDGVMLFPRIMADEAMNQRIMSHRRRVDRKADLTESNVLITRREGAYEPIASALPSAKPESGYSLISVMASTLTAQRVPGSGFLHVVVGQDLQAQRPVVAFTKDLAAVVSTPLSWTVPCADSYGNAAAACTFLAVLVDILVAIDLTEHTNPATSLLVHEANENMRIAIQTEARRRNVAAHFTTTRATIAQSNPDVHLIHPLAPTRTLSRDLPQNISLLAQFDHTKSGELFNHLTKVAAHSGHARQESLESIQMAEAVVPSPSKMESVAHRLQNAVGLCAAAATSKYNGSKTVGMIPVQSVSAHAVDLSRTQILDWQAAATKSSGVPVSVQPASSDVILSSEKTYLLVGMTGDLGISVCEWMVSKGARSVVLTSRRPQTKQTWIDSMAKIGAKIVAMSMDVTDRDAVQEVAQRIQSTLPPIGGIVNGAMILQDQLFDNMPFESMDRVLKPKVMGTILLDEVFSNAYLDFFICFGSLTGPAGNNGQSAYAAATSFMTNFIHGRRKRGLVGSTINPGEIRGVGEGELNELFAEAILAGPPDSGREAAPVAGFPFVNPEEQPGIVWLKNPRAWGQLLYSSATTAEAKDSDTISLKQQLASAGSEEEARGMIEDALLDKVRMKLQLPEDAEVTVDHSLMELGVDSLVAVDLRTWFVKELGVDIPVIKLLNSSCIGELVDYALAKIPREELQASKQSTDEPKAAQEDDSSGSGSSTPPMEGQKSPALKFSRVEKLSYVQSRFWVLQQLRSDKTYSNVTFKLGFSSPIDVARFRAAVQHIGERHEILRTCYRADSEGPYQAVLASFPLSLEIVHVDDEAGVHDMYLSLRQHVFDLENGDNIRMTLAITPQNQQFLVIGFHHICLDGVSFQLLVGELERVYMQRSLRPMSRQYADYAAAQRASYESGKVSKDIAYWRQEFATFPNPIPLFPMTRVSARTVLADHPREEVRIELPGSIMTAVQSLGKRMRVTPFGVFLAALRVYLARLTQSTDFCIGISDVNRIEEEDEHLIGLVQNLLPLRFVGSLEGKSFREVLTHTQTKARGALAHSRVQFDRLLDELAAPRSGSYSPLFQVMLDWQPQSAEKRPFGGLQVDVQEWTINKTAFDMVLSVMESGKGTSVLKFHLQQALFTPEAAHLVARGFVSLLQELVSSETTRPVTEPSLYSRADVENALTLGRGHKMPSQWQPTLSQHIEEVARARPDQTAVTDAVNGHKLTYTALIYRSNVVASHLGERGVGPASTVCLFQQPTEDWIVSMLAIWHLGAVYVPLDVNSSRERLAVVIGDCQPQAIICDDETESVLYAMAVTGPPSTLNTDKLDMNALLTTRDIPNMSIADARAVILYSSGTTGRPKGFQLSHGNLQNQLEGFTRHCGLEAPVVLQQGAMTFDISLEQALTGLTTGGRVVVAPRSVRGDPTALARIVVDQGITCTMATPSEYLLWMQHASDTLRTAGDSWKMAFSGGETFPGSLPAAFADLELAQLRLFNFYGPGETTIASHQMEVDYRRQDGGSFDGAVIPVGHALPNYTTYIVDVDGNPVPTGITGEIVIGGAGPCLGYLNLDALTQTQFVHDRHATPENAAQGWTRAYRTSEKGHLLPDGALVLEGRLDGDSQVKVRGIRMDLGDIENEILRVAGGTLNRVVASLREANDGSSFLAAHAEFTPESAVGDKEAFLRQIRATLALPQNMRPALIVPVETMPTTVHGKLDRRVIGALSLPERKRSSLTVDLSALAENDEWVERIGELWGETLEGTLSDLSNLDADTDFFLAGGNSILLVRLQALCSERLGAKVRLIDLVEGSTLGEMADAARSSTTEALGTS</sequence>
<dbReference type="Gene3D" id="3.40.50.150">
    <property type="entry name" value="Vaccinia Virus protein VP39"/>
    <property type="match status" value="1"/>
</dbReference>
<dbReference type="InterPro" id="IPR050091">
    <property type="entry name" value="PKS_NRPS_Biosynth_Enz"/>
</dbReference>
<dbReference type="Gene3D" id="3.40.366.10">
    <property type="entry name" value="Malonyl-Coenzyme A Acyl Carrier Protein, domain 2"/>
    <property type="match status" value="1"/>
</dbReference>
<dbReference type="Pfam" id="PF00550">
    <property type="entry name" value="PP-binding"/>
    <property type="match status" value="2"/>
</dbReference>
<dbReference type="SUPFAM" id="SSF53901">
    <property type="entry name" value="Thiolase-like"/>
    <property type="match status" value="1"/>
</dbReference>
<dbReference type="InterPro" id="IPR020807">
    <property type="entry name" value="PKS_DH"/>
</dbReference>
<dbReference type="Gene3D" id="3.40.47.10">
    <property type="match status" value="1"/>
</dbReference>
<dbReference type="PROSITE" id="PS00606">
    <property type="entry name" value="KS3_1"/>
    <property type="match status" value="1"/>
</dbReference>
<dbReference type="OrthoDB" id="329835at2759"/>
<feature type="active site" description="Proton donor; for dehydratase activity" evidence="8">
    <location>
        <position position="1149"/>
    </location>
</feature>
<evidence type="ECO:0000256" key="2">
    <source>
        <dbReference type="ARBA" id="ARBA00022553"/>
    </source>
</evidence>
<dbReference type="SMART" id="SM00825">
    <property type="entry name" value="PKS_KS"/>
    <property type="match status" value="1"/>
</dbReference>
<dbReference type="SUPFAM" id="SSF56801">
    <property type="entry name" value="Acetyl-CoA synthetase-like"/>
    <property type="match status" value="1"/>
</dbReference>
<feature type="region of interest" description="Disordered" evidence="9">
    <location>
        <begin position="2466"/>
        <end position="2498"/>
    </location>
</feature>
<dbReference type="InterPro" id="IPR001242">
    <property type="entry name" value="Condensation_dom"/>
</dbReference>
<feature type="domain" description="Carrier" evidence="10">
    <location>
        <begin position="3504"/>
        <end position="3581"/>
    </location>
</feature>
<dbReference type="InterPro" id="IPR016035">
    <property type="entry name" value="Acyl_Trfase/lysoPLipase"/>
</dbReference>
<dbReference type="PROSITE" id="PS00455">
    <property type="entry name" value="AMP_BINDING"/>
    <property type="match status" value="1"/>
</dbReference>
<dbReference type="InterPro" id="IPR057326">
    <property type="entry name" value="KR_dom"/>
</dbReference>
<feature type="domain" description="Ketosynthase family 3 (KS3)" evidence="11">
    <location>
        <begin position="4"/>
        <end position="441"/>
    </location>
</feature>
<dbReference type="SMART" id="SM00827">
    <property type="entry name" value="PKS_AT"/>
    <property type="match status" value="1"/>
</dbReference>
<dbReference type="SUPFAM" id="SSF51735">
    <property type="entry name" value="NAD(P)-binding Rossmann-fold domains"/>
    <property type="match status" value="1"/>
</dbReference>
<feature type="active site" description="Proton acceptor; for dehydratase activity" evidence="8">
    <location>
        <position position="974"/>
    </location>
</feature>
<proteinExistence type="predicted"/>
<dbReference type="PANTHER" id="PTHR43775">
    <property type="entry name" value="FATTY ACID SYNTHASE"/>
    <property type="match status" value="1"/>
</dbReference>
<dbReference type="Gene3D" id="3.30.70.3290">
    <property type="match status" value="1"/>
</dbReference>
<dbReference type="PROSITE" id="PS50075">
    <property type="entry name" value="CARRIER"/>
    <property type="match status" value="2"/>
</dbReference>
<dbReference type="InterPro" id="IPR032821">
    <property type="entry name" value="PKS_assoc"/>
</dbReference>
<dbReference type="PROSITE" id="PS00012">
    <property type="entry name" value="PHOSPHOPANTETHEINE"/>
    <property type="match status" value="1"/>
</dbReference>
<dbReference type="Gene3D" id="1.10.1200.10">
    <property type="entry name" value="ACP-like"/>
    <property type="match status" value="2"/>
</dbReference>
<keyword evidence="14" id="KW-1185">Reference proteome</keyword>
<dbReference type="CDD" id="cd05930">
    <property type="entry name" value="A_NRPS"/>
    <property type="match status" value="1"/>
</dbReference>
<dbReference type="PANTHER" id="PTHR43775:SF48">
    <property type="entry name" value="HIGHLY REDUCING POLYKETIDE SYNTHASE SDGA"/>
    <property type="match status" value="1"/>
</dbReference>
<evidence type="ECO:0000313" key="14">
    <source>
        <dbReference type="Proteomes" id="UP000234275"/>
    </source>
</evidence>
<dbReference type="Pfam" id="PF00501">
    <property type="entry name" value="AMP-binding"/>
    <property type="match status" value="1"/>
</dbReference>
<dbReference type="Pfam" id="PF08659">
    <property type="entry name" value="KR"/>
    <property type="match status" value="1"/>
</dbReference>
<accession>A0A2I2G5Q2</accession>
<dbReference type="InterPro" id="IPR013217">
    <property type="entry name" value="Methyltransf_12"/>
</dbReference>
<dbReference type="Pfam" id="PF16197">
    <property type="entry name" value="KAsynt_C_assoc"/>
    <property type="match status" value="1"/>
</dbReference>
<dbReference type="CDD" id="cd02440">
    <property type="entry name" value="AdoMet_MTases"/>
    <property type="match status" value="1"/>
</dbReference>
<dbReference type="GO" id="GO:0004315">
    <property type="term" value="F:3-oxoacyl-[acyl-carrier-protein] synthase activity"/>
    <property type="evidence" value="ECO:0007669"/>
    <property type="project" value="InterPro"/>
</dbReference>
<reference evidence="13 14" key="1">
    <citation type="submission" date="2016-12" db="EMBL/GenBank/DDBJ databases">
        <title>The genomes of Aspergillus section Nigri reveals drivers in fungal speciation.</title>
        <authorList>
            <consortium name="DOE Joint Genome Institute"/>
            <person name="Vesth T.C."/>
            <person name="Nybo J."/>
            <person name="Theobald S."/>
            <person name="Brandl J."/>
            <person name="Frisvad J.C."/>
            <person name="Nielsen K.F."/>
            <person name="Lyhne E.K."/>
            <person name="Kogle M.E."/>
            <person name="Kuo A."/>
            <person name="Riley R."/>
            <person name="Clum A."/>
            <person name="Nolan M."/>
            <person name="Lipzen A."/>
            <person name="Salamov A."/>
            <person name="Henrissat B."/>
            <person name="Wiebenga A."/>
            <person name="De Vries R.P."/>
            <person name="Grigoriev I.V."/>
            <person name="Mortensen U.H."/>
            <person name="Andersen M.R."/>
            <person name="Baker S.E."/>
        </authorList>
    </citation>
    <scope>NUCLEOTIDE SEQUENCE [LARGE SCALE GENOMIC DNA]</scope>
    <source>
        <strain evidence="13 14">IBT 23096</strain>
    </source>
</reference>
<dbReference type="PROSITE" id="PS52019">
    <property type="entry name" value="PKS_MFAS_DH"/>
    <property type="match status" value="1"/>
</dbReference>
<dbReference type="SUPFAM" id="SSF53335">
    <property type="entry name" value="S-adenosyl-L-methionine-dependent methyltransferases"/>
    <property type="match status" value="1"/>
</dbReference>
<keyword evidence="4" id="KW-0489">Methyltransferase</keyword>
<dbReference type="InterPro" id="IPR018201">
    <property type="entry name" value="Ketoacyl_synth_AS"/>
</dbReference>
<feature type="region of interest" description="C-terminal hotdog fold" evidence="8">
    <location>
        <begin position="1089"/>
        <end position="1242"/>
    </location>
</feature>
<dbReference type="InterPro" id="IPR029063">
    <property type="entry name" value="SAM-dependent_MTases_sf"/>
</dbReference>
<dbReference type="GO" id="GO:0008168">
    <property type="term" value="F:methyltransferase activity"/>
    <property type="evidence" value="ECO:0007669"/>
    <property type="project" value="UniProtKB-KW"/>
</dbReference>
<comment type="caution">
    <text evidence="13">The sequence shown here is derived from an EMBL/GenBank/DDBJ whole genome shotgun (WGS) entry which is preliminary data.</text>
</comment>
<dbReference type="InterPro" id="IPR045851">
    <property type="entry name" value="AMP-bd_C_sf"/>
</dbReference>
<dbReference type="InterPro" id="IPR013968">
    <property type="entry name" value="PKS_KR"/>
</dbReference>